<dbReference type="PROSITE" id="PS50878">
    <property type="entry name" value="RT_POL"/>
    <property type="match status" value="1"/>
</dbReference>
<proteinExistence type="predicted"/>
<keyword evidence="2" id="KW-0645">Protease</keyword>
<evidence type="ECO:0000256" key="6">
    <source>
        <dbReference type="ARBA" id="ARBA00022759"/>
    </source>
</evidence>
<dbReference type="GO" id="GO:0006508">
    <property type="term" value="P:proteolysis"/>
    <property type="evidence" value="ECO:0007669"/>
    <property type="project" value="UniProtKB-KW"/>
</dbReference>
<evidence type="ECO:0000256" key="5">
    <source>
        <dbReference type="ARBA" id="ARBA00022722"/>
    </source>
</evidence>
<dbReference type="CDD" id="cd09274">
    <property type="entry name" value="RNase_HI_RT_Ty3"/>
    <property type="match status" value="1"/>
</dbReference>
<gene>
    <name evidence="13" type="ORF">APZ42_025260</name>
</gene>
<feature type="domain" description="Peptidase A2" evidence="11">
    <location>
        <begin position="432"/>
        <end position="510"/>
    </location>
</feature>
<evidence type="ECO:0000256" key="1">
    <source>
        <dbReference type="ARBA" id="ARBA00012493"/>
    </source>
</evidence>
<protein>
    <recommendedName>
        <fullName evidence="1">RNA-directed DNA polymerase</fullName>
        <ecNumber evidence="1">2.7.7.49</ecNumber>
    </recommendedName>
</protein>
<feature type="transmembrane region" description="Helical" evidence="10">
    <location>
        <begin position="1453"/>
        <end position="1473"/>
    </location>
</feature>
<dbReference type="InterPro" id="IPR050951">
    <property type="entry name" value="Retrovirus_Pol_polyprotein"/>
</dbReference>
<dbReference type="Pfam" id="PF17917">
    <property type="entry name" value="RT_RNaseH"/>
    <property type="match status" value="1"/>
</dbReference>
<dbReference type="FunFam" id="1.10.340.70:FF:000001">
    <property type="entry name" value="Retrovirus-related Pol polyprotein from transposon gypsy-like Protein"/>
    <property type="match status" value="1"/>
</dbReference>
<keyword evidence="14" id="KW-1185">Reference proteome</keyword>
<feature type="domain" description="Reverse transcriptase" evidence="12">
    <location>
        <begin position="571"/>
        <end position="798"/>
    </location>
</feature>
<dbReference type="Gene3D" id="3.10.10.10">
    <property type="entry name" value="HIV Type 1 Reverse Transcriptase, subunit A, domain 1"/>
    <property type="match status" value="1"/>
</dbReference>
<dbReference type="InterPro" id="IPR043502">
    <property type="entry name" value="DNA/RNA_pol_sf"/>
</dbReference>
<reference evidence="13 14" key="1">
    <citation type="submission" date="2016-03" db="EMBL/GenBank/DDBJ databases">
        <title>EvidentialGene: Evidence-directed Construction of Genes on Genomes.</title>
        <authorList>
            <person name="Gilbert D.G."/>
            <person name="Choi J.-H."/>
            <person name="Mockaitis K."/>
            <person name="Colbourne J."/>
            <person name="Pfrender M."/>
        </authorList>
    </citation>
    <scope>NUCLEOTIDE SEQUENCE [LARGE SCALE GENOMIC DNA]</scope>
    <source>
        <strain evidence="13 14">Xinb3</strain>
        <tissue evidence="13">Complete organism</tissue>
    </source>
</reference>
<dbReference type="SUPFAM" id="SSF50630">
    <property type="entry name" value="Acid proteases"/>
    <property type="match status" value="1"/>
</dbReference>
<dbReference type="Pfam" id="PF00078">
    <property type="entry name" value="RVT_1"/>
    <property type="match status" value="1"/>
</dbReference>
<dbReference type="PROSITE" id="PS00141">
    <property type="entry name" value="ASP_PROTEASE"/>
    <property type="match status" value="1"/>
</dbReference>
<evidence type="ECO:0000259" key="11">
    <source>
        <dbReference type="PROSITE" id="PS50175"/>
    </source>
</evidence>
<dbReference type="Gene3D" id="2.40.70.10">
    <property type="entry name" value="Acid Proteases"/>
    <property type="match status" value="1"/>
</dbReference>
<keyword evidence="10" id="KW-1133">Transmembrane helix</keyword>
<dbReference type="PANTHER" id="PTHR37984:SF5">
    <property type="entry name" value="PROTEIN NYNRIN-LIKE"/>
    <property type="match status" value="1"/>
</dbReference>
<evidence type="ECO:0000256" key="4">
    <source>
        <dbReference type="ARBA" id="ARBA00022695"/>
    </source>
</evidence>
<name>A0A164TAM2_9CRUS</name>
<evidence type="ECO:0000313" key="14">
    <source>
        <dbReference type="Proteomes" id="UP000076858"/>
    </source>
</evidence>
<dbReference type="OrthoDB" id="7695795at2759"/>
<evidence type="ECO:0000313" key="13">
    <source>
        <dbReference type="EMBL" id="KZS10306.1"/>
    </source>
</evidence>
<accession>A0A164TAM2</accession>
<keyword evidence="5" id="KW-0540">Nuclease</keyword>
<dbReference type="CDD" id="cd00303">
    <property type="entry name" value="retropepsin_like"/>
    <property type="match status" value="1"/>
</dbReference>
<keyword evidence="7" id="KW-0378">Hydrolase</keyword>
<keyword evidence="4" id="KW-0548">Nucleotidyltransferase</keyword>
<evidence type="ECO:0000256" key="3">
    <source>
        <dbReference type="ARBA" id="ARBA00022679"/>
    </source>
</evidence>
<dbReference type="EMBL" id="LRGB01001851">
    <property type="protein sequence ID" value="KZS10306.1"/>
    <property type="molecule type" value="Genomic_DNA"/>
</dbReference>
<dbReference type="InterPro" id="IPR001969">
    <property type="entry name" value="Aspartic_peptidase_AS"/>
</dbReference>
<dbReference type="InterPro" id="IPR041588">
    <property type="entry name" value="Integrase_H2C2"/>
</dbReference>
<dbReference type="InterPro" id="IPR043128">
    <property type="entry name" value="Rev_trsase/Diguanyl_cyclase"/>
</dbReference>
<dbReference type="InterPro" id="IPR001995">
    <property type="entry name" value="Peptidase_A2_cat"/>
</dbReference>
<dbReference type="CDD" id="cd01647">
    <property type="entry name" value="RT_LTR"/>
    <property type="match status" value="1"/>
</dbReference>
<dbReference type="FunFam" id="3.10.10.10:FF:000007">
    <property type="entry name" value="Retrovirus-related Pol polyprotein from transposon 17.6-like Protein"/>
    <property type="match status" value="1"/>
</dbReference>
<keyword evidence="6" id="KW-0255">Endonuclease</keyword>
<dbReference type="PANTHER" id="PTHR37984">
    <property type="entry name" value="PROTEIN CBG26694"/>
    <property type="match status" value="1"/>
</dbReference>
<keyword evidence="3" id="KW-0808">Transferase</keyword>
<keyword evidence="8" id="KW-0695">RNA-directed DNA polymerase</keyword>
<evidence type="ECO:0000259" key="12">
    <source>
        <dbReference type="PROSITE" id="PS50878"/>
    </source>
</evidence>
<dbReference type="GO" id="GO:0003964">
    <property type="term" value="F:RNA-directed DNA polymerase activity"/>
    <property type="evidence" value="ECO:0007669"/>
    <property type="project" value="UniProtKB-KW"/>
</dbReference>
<organism evidence="13 14">
    <name type="scientific">Daphnia magna</name>
    <dbReference type="NCBI Taxonomy" id="35525"/>
    <lineage>
        <taxon>Eukaryota</taxon>
        <taxon>Metazoa</taxon>
        <taxon>Ecdysozoa</taxon>
        <taxon>Arthropoda</taxon>
        <taxon>Crustacea</taxon>
        <taxon>Branchiopoda</taxon>
        <taxon>Diplostraca</taxon>
        <taxon>Cladocera</taxon>
        <taxon>Anomopoda</taxon>
        <taxon>Daphniidae</taxon>
        <taxon>Daphnia</taxon>
    </lineage>
</organism>
<dbReference type="EC" id="2.7.7.49" evidence="1"/>
<dbReference type="Proteomes" id="UP000076858">
    <property type="component" value="Unassembled WGS sequence"/>
</dbReference>
<feature type="region of interest" description="Disordered" evidence="9">
    <location>
        <begin position="1"/>
        <end position="39"/>
    </location>
</feature>
<dbReference type="Gene3D" id="3.30.70.270">
    <property type="match status" value="2"/>
</dbReference>
<dbReference type="SUPFAM" id="SSF56672">
    <property type="entry name" value="DNA/RNA polymerases"/>
    <property type="match status" value="1"/>
</dbReference>
<dbReference type="InterPro" id="IPR021109">
    <property type="entry name" value="Peptidase_aspartic_dom_sf"/>
</dbReference>
<keyword evidence="10" id="KW-0812">Transmembrane</keyword>
<dbReference type="PROSITE" id="PS50175">
    <property type="entry name" value="ASP_PROT_RETROV"/>
    <property type="match status" value="1"/>
</dbReference>
<dbReference type="FunFam" id="3.10.20.370:FF:000001">
    <property type="entry name" value="Retrovirus-related Pol polyprotein from transposon 17.6-like protein"/>
    <property type="match status" value="1"/>
</dbReference>
<sequence>MRKWLNPREPSCPREPSRRLHPHLYQNQTQSSATTELRPHQPLVFNQLTENQHRTTPAIENNQLSGGIAANLTMAAAVQKFISPPMFKADPGDNASEWLDRFELTARYNRWGNNEMHKNFVMYLEGTARKWYLFTNIANQWEDLPIRPNPVAGQPDLPAAIGLRTQFLQEFQQNNFLMVQEARLRQRIQGIEEDTTTYYYDILHMCHVVDPKMTQAQQLEHLYRGLRPSLLEKIYPLRPASCSKFLELVKIHSEATMLANRRAWSEAVLPLNNSQDGTTQVAFVRAAGGNNTPPIQRNTSDMERMLKELQESVQELKQQQWQKGKPQAKQVSWGSSERVNRTLNGKPVCNFCAKGGHIARYCFANPESYNFRTNTQQGGGPKTNQRQWPVNNLMVSQTQQNRTLEEQQGAPLLVLGMSKLIKEWVTCGTTQVMAIVDTGAAISVISPKLLAATAFIIQPWKGPNILMANGSKAEPLGAAYITVQHRNKRAEGIAVVMQMEEMDLLLGNDFLKQFRRIQIDYTDSETLLTMGDLPLNAIYAQEVEKLAPTSSKLTTAQGLYIPPLSIIHVPTVPTHVTSGSIIVQPSVKLLASKSLSVGNALVSAESGTIPITNFSPKSVWLHEGVTLGTVQTYSEDESGEGTSSAHNITEKEAKAMDPEEASIVPELNDQIAKGLEGSNYFSIMDLQAGYHQISMKKEDRQKTAFVTTDGLYQFKVMPFGLTNGPSTFQRTMDIVLGGLRWTSCLVYLDDIVVYSKTFAGHLKRLRWVLDCLLKAGLRLKLKKCQFAETTLKVLGHIITKDGIGPDPEKLLAVKNFPSCEEGKTTAEKVKRVQSFLGLCSYYRKHIKNFAKIAKPLTLLIKQDTLFVWGKDQKDSFGELKTALLTAPVLAHPDYALPMEIIPDACGYGIGAVLAQKKEGVEHPLAYASRLLSDSEKNYSITEKECLALIWSLTKFRCYVWGCQINITTDHEALCWLLTKKDLAGRLARWSLSLQEYDIQIKYRSGKLHNNADCLSRHPLPGYEDTEEDRCLQIRMLSETAEQLEGKEISNELKEKQKKVKEWKAIIDHLEKGNTAKGRYCLQNNQLYRYKNNNGKIYFRLCVPPEYREKILKSFHDDIIAGHLGIQRTLVKISNRYYWKRMETDVTNYVQTCPSCQGRKGIPDKPAGLLQFPTEELWVTYREARVSVAVVNEKFRLFIEIPIYDHSQQYSLYGLIRLPKATDNGTHGIQFKNLPDFLAVSADLETFMELSAEDIKKCRALDKQLCNFHKGLSKRGARTSCAMALFLDDQERTTMQCQTQFMEWKGPEVAYLGKNRWAFSAAASHEVVFSCPPTMEKQTPRTLQLPATGILEIPPGCTARTEDWILPASLEGQMEFTTKPLQAPTIRSGYANVTLEKTAAVFELPTKNKTELNLISGMLRHNDKTRLSSEMTGQQIRQLLQKAETEKGMETQRYPYELALGLVTLTMIILFIGYHTQQLKTKLEYHEKMDNNCYEIGPMSKQEPEENTMLSP</sequence>
<dbReference type="GO" id="GO:0004519">
    <property type="term" value="F:endonuclease activity"/>
    <property type="evidence" value="ECO:0007669"/>
    <property type="project" value="UniProtKB-KW"/>
</dbReference>
<evidence type="ECO:0000256" key="2">
    <source>
        <dbReference type="ARBA" id="ARBA00022670"/>
    </source>
</evidence>
<comment type="caution">
    <text evidence="13">The sequence shown here is derived from an EMBL/GenBank/DDBJ whole genome shotgun (WGS) entry which is preliminary data.</text>
</comment>
<dbReference type="InterPro" id="IPR000477">
    <property type="entry name" value="RT_dom"/>
</dbReference>
<dbReference type="FunFam" id="3.30.70.270:FF:000020">
    <property type="entry name" value="Transposon Tf2-6 polyprotein-like Protein"/>
    <property type="match status" value="1"/>
</dbReference>
<dbReference type="Gene3D" id="3.10.20.370">
    <property type="match status" value="1"/>
</dbReference>
<dbReference type="Pfam" id="PF17921">
    <property type="entry name" value="Integrase_H2C2"/>
    <property type="match status" value="1"/>
</dbReference>
<dbReference type="Pfam" id="PF13975">
    <property type="entry name" value="gag-asp_proteas"/>
    <property type="match status" value="1"/>
</dbReference>
<dbReference type="GO" id="GO:0004190">
    <property type="term" value="F:aspartic-type endopeptidase activity"/>
    <property type="evidence" value="ECO:0007669"/>
    <property type="project" value="InterPro"/>
</dbReference>
<evidence type="ECO:0000256" key="8">
    <source>
        <dbReference type="ARBA" id="ARBA00022918"/>
    </source>
</evidence>
<keyword evidence="10" id="KW-0472">Membrane</keyword>
<dbReference type="Gene3D" id="1.10.340.70">
    <property type="match status" value="1"/>
</dbReference>
<dbReference type="InterPro" id="IPR041373">
    <property type="entry name" value="RT_RNaseH"/>
</dbReference>
<feature type="compositionally biased region" description="Polar residues" evidence="9">
    <location>
        <begin position="25"/>
        <end position="35"/>
    </location>
</feature>
<evidence type="ECO:0000256" key="9">
    <source>
        <dbReference type="SAM" id="MobiDB-lite"/>
    </source>
</evidence>
<evidence type="ECO:0000256" key="7">
    <source>
        <dbReference type="ARBA" id="ARBA00022801"/>
    </source>
</evidence>
<evidence type="ECO:0000256" key="10">
    <source>
        <dbReference type="SAM" id="Phobius"/>
    </source>
</evidence>